<organism evidence="2 3">
    <name type="scientific">Sphingomonas changbaiensis NBRC 104936</name>
    <dbReference type="NCBI Taxonomy" id="1219043"/>
    <lineage>
        <taxon>Bacteria</taxon>
        <taxon>Pseudomonadati</taxon>
        <taxon>Pseudomonadota</taxon>
        <taxon>Alphaproteobacteria</taxon>
        <taxon>Sphingomonadales</taxon>
        <taxon>Sphingomonadaceae</taxon>
        <taxon>Sphingomonas</taxon>
    </lineage>
</organism>
<protein>
    <recommendedName>
        <fullName evidence="4">DUF883 domain-containing protein</fullName>
    </recommendedName>
</protein>
<dbReference type="STRING" id="1219043.SCH01S_16_01530"/>
<dbReference type="Proteomes" id="UP000033202">
    <property type="component" value="Unassembled WGS sequence"/>
</dbReference>
<proteinExistence type="predicted"/>
<feature type="compositionally biased region" description="Polar residues" evidence="1">
    <location>
        <begin position="173"/>
        <end position="189"/>
    </location>
</feature>
<reference evidence="2 3" key="1">
    <citation type="submission" date="2015-04" db="EMBL/GenBank/DDBJ databases">
        <title>Whole genome shotgun sequence of Sphingomonas changbaiensis NBRC 104936.</title>
        <authorList>
            <person name="Katano-Makiyama Y."/>
            <person name="Hosoyama A."/>
            <person name="Hashimoto M."/>
            <person name="Noguchi M."/>
            <person name="Tsuchikane K."/>
            <person name="Ohji S."/>
            <person name="Yamazoe A."/>
            <person name="Ichikawa N."/>
            <person name="Kimura A."/>
            <person name="Fujita N."/>
        </authorList>
    </citation>
    <scope>NUCLEOTIDE SEQUENCE [LARGE SCALE GENOMIC DNA]</scope>
    <source>
        <strain evidence="2 3">NBRC 104936</strain>
    </source>
</reference>
<gene>
    <name evidence="2" type="ORF">SCH01S_16_01530</name>
</gene>
<evidence type="ECO:0008006" key="4">
    <source>
        <dbReference type="Google" id="ProtNLM"/>
    </source>
</evidence>
<evidence type="ECO:0000313" key="2">
    <source>
        <dbReference type="EMBL" id="GAO38634.1"/>
    </source>
</evidence>
<keyword evidence="3" id="KW-1185">Reference proteome</keyword>
<feature type="region of interest" description="Disordered" evidence="1">
    <location>
        <begin position="136"/>
        <end position="189"/>
    </location>
</feature>
<name>A0A0E9MM70_9SPHN</name>
<accession>A0A0E9MM70</accession>
<dbReference type="AlphaFoldDB" id="A0A0E9MM70"/>
<dbReference type="OrthoDB" id="7426580at2"/>
<sequence length="189" mass="19107">MTDVSQANDGETRQGSETTADKFKSQFASFKSQASDKARDYAGQGVTRATDALDDAAKFLQDTARTVDEKLGPQYGRYGFSAAESVSTFADQLRGKDIDELVEDVRGLVRKSPAVAIGAAVGLGFVLARLAKAGASYEAGGSSGGSGGSSDTNTGAGRSGSAAPSGPVGAPATSQAANEDSPITPTFPA</sequence>
<comment type="caution">
    <text evidence="2">The sequence shown here is derived from an EMBL/GenBank/DDBJ whole genome shotgun (WGS) entry which is preliminary data.</text>
</comment>
<dbReference type="RefSeq" id="WP_052733758.1">
    <property type="nucleotide sequence ID" value="NZ_BBWU01000016.1"/>
</dbReference>
<evidence type="ECO:0000313" key="3">
    <source>
        <dbReference type="Proteomes" id="UP000033202"/>
    </source>
</evidence>
<feature type="region of interest" description="Disordered" evidence="1">
    <location>
        <begin position="1"/>
        <end position="24"/>
    </location>
</feature>
<feature type="compositionally biased region" description="Low complexity" evidence="1">
    <location>
        <begin position="149"/>
        <end position="172"/>
    </location>
</feature>
<feature type="compositionally biased region" description="Basic and acidic residues" evidence="1">
    <location>
        <begin position="10"/>
        <end position="24"/>
    </location>
</feature>
<dbReference type="EMBL" id="BBWU01000016">
    <property type="protein sequence ID" value="GAO38634.1"/>
    <property type="molecule type" value="Genomic_DNA"/>
</dbReference>
<evidence type="ECO:0000256" key="1">
    <source>
        <dbReference type="SAM" id="MobiDB-lite"/>
    </source>
</evidence>